<dbReference type="PANTHER" id="PTHR14187">
    <property type="entry name" value="ALPHA KINASE/ELONGATION FACTOR 2 KINASE"/>
    <property type="match status" value="1"/>
</dbReference>
<gene>
    <name evidence="3" type="ORF">PT974_05137</name>
</gene>
<name>A0ABR0SRB3_9HYPO</name>
<reference evidence="3 4" key="1">
    <citation type="submission" date="2024-01" db="EMBL/GenBank/DDBJ databases">
        <title>Complete genome of Cladobotryum mycophilum ATHUM6906.</title>
        <authorList>
            <person name="Christinaki A.C."/>
            <person name="Myridakis A.I."/>
            <person name="Kouvelis V.N."/>
        </authorList>
    </citation>
    <scope>NUCLEOTIDE SEQUENCE [LARGE SCALE GENOMIC DNA]</scope>
    <source>
        <strain evidence="3 4">ATHUM6906</strain>
    </source>
</reference>
<dbReference type="SUPFAM" id="SSF53067">
    <property type="entry name" value="Actin-like ATPase domain"/>
    <property type="match status" value="2"/>
</dbReference>
<proteinExistence type="predicted"/>
<evidence type="ECO:0000256" key="2">
    <source>
        <dbReference type="ARBA" id="ARBA00022840"/>
    </source>
</evidence>
<protein>
    <submittedName>
        <fullName evidence="3">Chaperone DnaK-like protein</fullName>
    </submittedName>
</protein>
<organism evidence="3 4">
    <name type="scientific">Cladobotryum mycophilum</name>
    <dbReference type="NCBI Taxonomy" id="491253"/>
    <lineage>
        <taxon>Eukaryota</taxon>
        <taxon>Fungi</taxon>
        <taxon>Dikarya</taxon>
        <taxon>Ascomycota</taxon>
        <taxon>Pezizomycotina</taxon>
        <taxon>Sordariomycetes</taxon>
        <taxon>Hypocreomycetidae</taxon>
        <taxon>Hypocreales</taxon>
        <taxon>Hypocreaceae</taxon>
        <taxon>Cladobotryum</taxon>
    </lineage>
</organism>
<dbReference type="EMBL" id="JAVFKD010000010">
    <property type="protein sequence ID" value="KAK5994653.1"/>
    <property type="molecule type" value="Genomic_DNA"/>
</dbReference>
<dbReference type="Proteomes" id="UP001338125">
    <property type="component" value="Unassembled WGS sequence"/>
</dbReference>
<evidence type="ECO:0000313" key="3">
    <source>
        <dbReference type="EMBL" id="KAK5994653.1"/>
    </source>
</evidence>
<dbReference type="PANTHER" id="PTHR14187:SF81">
    <property type="entry name" value="HSP70 FAMILY PROTEIN (AFU_ORTHOLOGUE AFUA_4G14040)"/>
    <property type="match status" value="1"/>
</dbReference>
<dbReference type="Gene3D" id="3.30.420.40">
    <property type="match status" value="2"/>
</dbReference>
<sequence>MASRRLIVGVDYGTTRSSLSFVLTGENDMNKLLIYQGYKTVGSYHGPQPGRVPTMIAYTEKNSELAVNAWGYLIKPGTNAYSWTKLLLDQTATSSEFDDPNLQSFRRNGMMQLPAGKSADDVVVDFLRELYKEYLKAAKIFLQTSDWATQTEVVFWLSVPASWKYQAITRFREAASQAGFSKFTAKQVSFVPEPEAAAHSALIDQPEGDFKKGTRFIICDCGGGTVDTISYEIVNTESKFELEVLTTPKCEFSPPHSTFHLATLIDTTEAGTCGGTFVDRNLFILLSQRFGHHFDSLGGDIVGPGSRFMSKFEDTKAKFGIPNALEWPTKLPLEMDTLDPDHYDNWTATVLLSHQDFENMFDPAIEKIISMLDDQLRQVKGQGKSRVENLILVGGFGSSPYLQERLSQWCKRDDIQLSTPDIHGSTAVVRGAAMRGLGSQFVQIRGRKYPRHYGHSLSKRFNAKQYHGYDKNKRVVWNDRINKRRKIDGCMEWQIRKGDSIESGMQTPWQIHQTYEGEIPELETRVIYACSLEEAPDSIEGEGIEEVGRITYSPQQVPKDDIICQPKENPRYFDVTFFIDYHFDEECGDLIFRVLSRQMELGRTKIDLTS</sequence>
<keyword evidence="4" id="KW-1185">Reference proteome</keyword>
<dbReference type="InterPro" id="IPR043129">
    <property type="entry name" value="ATPase_NBD"/>
</dbReference>
<dbReference type="InterPro" id="IPR013126">
    <property type="entry name" value="Hsp_70_fam"/>
</dbReference>
<keyword evidence="2" id="KW-0067">ATP-binding</keyword>
<accession>A0ABR0SRB3</accession>
<dbReference type="Pfam" id="PF00012">
    <property type="entry name" value="HSP70"/>
    <property type="match status" value="1"/>
</dbReference>
<dbReference type="Gene3D" id="3.90.640.10">
    <property type="entry name" value="Actin, Chain A, domain 4"/>
    <property type="match status" value="1"/>
</dbReference>
<keyword evidence="1" id="KW-0547">Nucleotide-binding</keyword>
<comment type="caution">
    <text evidence="3">The sequence shown here is derived from an EMBL/GenBank/DDBJ whole genome shotgun (WGS) entry which is preliminary data.</text>
</comment>
<evidence type="ECO:0000256" key="1">
    <source>
        <dbReference type="ARBA" id="ARBA00022741"/>
    </source>
</evidence>
<dbReference type="CDD" id="cd10170">
    <property type="entry name" value="ASKHA_NBD_HSP70"/>
    <property type="match status" value="1"/>
</dbReference>
<evidence type="ECO:0000313" key="4">
    <source>
        <dbReference type="Proteomes" id="UP001338125"/>
    </source>
</evidence>